<organism evidence="9 10">
    <name type="scientific">Stagnihabitans tardus</name>
    <dbReference type="NCBI Taxonomy" id="2699202"/>
    <lineage>
        <taxon>Bacteria</taxon>
        <taxon>Pseudomonadati</taxon>
        <taxon>Pseudomonadota</taxon>
        <taxon>Alphaproteobacteria</taxon>
        <taxon>Rhodobacterales</taxon>
        <taxon>Paracoccaceae</taxon>
        <taxon>Stagnihabitans</taxon>
    </lineage>
</organism>
<dbReference type="Gene3D" id="3.30.420.270">
    <property type="match status" value="1"/>
</dbReference>
<evidence type="ECO:0000256" key="1">
    <source>
        <dbReference type="ARBA" id="ARBA00004162"/>
    </source>
</evidence>
<evidence type="ECO:0000256" key="5">
    <source>
        <dbReference type="ARBA" id="ARBA00022989"/>
    </source>
</evidence>
<evidence type="ECO:0000256" key="3">
    <source>
        <dbReference type="ARBA" id="ARBA00022475"/>
    </source>
</evidence>
<keyword evidence="4 7" id="KW-0812">Transmembrane</keyword>
<keyword evidence="6 8" id="KW-0472">Membrane</keyword>
<feature type="transmembrane region" description="Helical" evidence="8">
    <location>
        <begin position="12"/>
        <end position="32"/>
    </location>
</feature>
<dbReference type="PANTHER" id="PTHR30558:SF3">
    <property type="entry name" value="BIOPOLYMER TRANSPORT PROTEIN EXBD-RELATED"/>
    <property type="match status" value="1"/>
</dbReference>
<evidence type="ECO:0000256" key="8">
    <source>
        <dbReference type="SAM" id="Phobius"/>
    </source>
</evidence>
<keyword evidence="5 8" id="KW-1133">Transmembrane helix</keyword>
<comment type="similarity">
    <text evidence="2 7">Belongs to the ExbD/TolR family.</text>
</comment>
<reference evidence="9" key="1">
    <citation type="submission" date="2020-01" db="EMBL/GenBank/DDBJ databases">
        <authorList>
            <person name="Chen W.-M."/>
        </authorList>
    </citation>
    <scope>NUCLEOTIDE SEQUENCE</scope>
    <source>
        <strain evidence="9">CYK-10</strain>
    </source>
</reference>
<protein>
    <submittedName>
        <fullName evidence="9">Biopolymer transporter ExbD</fullName>
    </submittedName>
</protein>
<accession>A0AAE4YA46</accession>
<comment type="caution">
    <text evidence="9">The sequence shown here is derived from an EMBL/GenBank/DDBJ whole genome shotgun (WGS) entry which is preliminary data.</text>
</comment>
<sequence>MKIRRPPPRAERETVVALVDVTFFLLVFFMMVGRLDATAPFAVLPPRAETGTDLPGGGATLSVAEDGALALDGAPVAGLDELAPRIAAKPAGLIRINADQATPVRVILGLVNRLEAMGAENVAIVVSPEVSAP</sequence>
<dbReference type="InterPro" id="IPR003400">
    <property type="entry name" value="ExbD"/>
</dbReference>
<evidence type="ECO:0000256" key="6">
    <source>
        <dbReference type="ARBA" id="ARBA00023136"/>
    </source>
</evidence>
<comment type="subcellular location">
    <subcellularLocation>
        <location evidence="1">Cell membrane</location>
        <topology evidence="1">Single-pass membrane protein</topology>
    </subcellularLocation>
    <subcellularLocation>
        <location evidence="7">Cell membrane</location>
        <topology evidence="7">Single-pass type II membrane protein</topology>
    </subcellularLocation>
</comment>
<dbReference type="AlphaFoldDB" id="A0AAE4YA46"/>
<dbReference type="EMBL" id="JAABNR010000013">
    <property type="protein sequence ID" value="NBZ88812.1"/>
    <property type="molecule type" value="Genomic_DNA"/>
</dbReference>
<dbReference type="GO" id="GO:0015031">
    <property type="term" value="P:protein transport"/>
    <property type="evidence" value="ECO:0007669"/>
    <property type="project" value="UniProtKB-KW"/>
</dbReference>
<evidence type="ECO:0000256" key="2">
    <source>
        <dbReference type="ARBA" id="ARBA00005811"/>
    </source>
</evidence>
<dbReference type="Proteomes" id="UP001193501">
    <property type="component" value="Unassembled WGS sequence"/>
</dbReference>
<dbReference type="PANTHER" id="PTHR30558">
    <property type="entry name" value="EXBD MEMBRANE COMPONENT OF PMF-DRIVEN MACROMOLECULE IMPORT SYSTEM"/>
    <property type="match status" value="1"/>
</dbReference>
<keyword evidence="10" id="KW-1185">Reference proteome</keyword>
<dbReference type="Pfam" id="PF02472">
    <property type="entry name" value="ExbD"/>
    <property type="match status" value="1"/>
</dbReference>
<name>A0AAE4YA46_9RHOB</name>
<evidence type="ECO:0000313" key="9">
    <source>
        <dbReference type="EMBL" id="NBZ88812.1"/>
    </source>
</evidence>
<evidence type="ECO:0000256" key="4">
    <source>
        <dbReference type="ARBA" id="ARBA00022692"/>
    </source>
</evidence>
<dbReference type="GO" id="GO:0022857">
    <property type="term" value="F:transmembrane transporter activity"/>
    <property type="evidence" value="ECO:0007669"/>
    <property type="project" value="InterPro"/>
</dbReference>
<keyword evidence="7" id="KW-0813">Transport</keyword>
<dbReference type="RefSeq" id="WP_168775620.1">
    <property type="nucleotide sequence ID" value="NZ_JAABNR010000013.1"/>
</dbReference>
<keyword evidence="7" id="KW-0653">Protein transport</keyword>
<proteinExistence type="inferred from homology"/>
<dbReference type="GO" id="GO:0005886">
    <property type="term" value="C:plasma membrane"/>
    <property type="evidence" value="ECO:0007669"/>
    <property type="project" value="UniProtKB-SubCell"/>
</dbReference>
<gene>
    <name evidence="9" type="ORF">GV832_14560</name>
</gene>
<evidence type="ECO:0000256" key="7">
    <source>
        <dbReference type="RuleBase" id="RU003879"/>
    </source>
</evidence>
<keyword evidence="3" id="KW-1003">Cell membrane</keyword>
<evidence type="ECO:0000313" key="10">
    <source>
        <dbReference type="Proteomes" id="UP001193501"/>
    </source>
</evidence>